<protein>
    <recommendedName>
        <fullName evidence="4">ABC transporter permease</fullName>
    </recommendedName>
</protein>
<keyword evidence="1" id="KW-1133">Transmembrane helix</keyword>
<proteinExistence type="predicted"/>
<dbReference type="PATRIC" id="fig|1345023.5.peg.2924"/>
<feature type="transmembrane region" description="Helical" evidence="1">
    <location>
        <begin position="21"/>
        <end position="42"/>
    </location>
</feature>
<comment type="caution">
    <text evidence="2">The sequence shown here is derived from an EMBL/GenBank/DDBJ whole genome shotgun (WGS) entry which is preliminary data.</text>
</comment>
<accession>U1LTK3</accession>
<evidence type="ECO:0000313" key="2">
    <source>
        <dbReference type="EMBL" id="ERG65894.1"/>
    </source>
</evidence>
<name>U1LTK3_9BACL</name>
<dbReference type="PANTHER" id="PTHR36832:SF1">
    <property type="entry name" value="SLR1174 PROTEIN"/>
    <property type="match status" value="1"/>
</dbReference>
<dbReference type="AlphaFoldDB" id="U1LTK3"/>
<dbReference type="Proteomes" id="UP000016464">
    <property type="component" value="Unassembled WGS sequence"/>
</dbReference>
<keyword evidence="3" id="KW-1185">Reference proteome</keyword>
<dbReference type="OrthoDB" id="8582979at2"/>
<sequence>MRLRKYIALAVSQIKVDMAYAAWYWASMFSVTMRLFILYFFWQAVYENKTDVSGIALSTMLTYAILATMLDQFRGSAGRELAHLIKHGGVAIELLRPYHLLDKLLAQDLGAKTSTFFRATLPLLVIAMVFIGVDSPTSMEAASAFAVSVVLAVLLATLIDLLVGVLSFYTVNVWGLSVLQEAVITIMSGALVPLTLFPDWFQTVSLYLPFASLVYVPVAIYTGEIAASGIWPSILIQLGWVAAFFIFVRLLFAYAVRKVTVFGG</sequence>
<dbReference type="PANTHER" id="PTHR36832">
    <property type="entry name" value="SLR1174 PROTEIN-RELATED"/>
    <property type="match status" value="1"/>
</dbReference>
<feature type="transmembrane region" description="Helical" evidence="1">
    <location>
        <begin position="115"/>
        <end position="133"/>
    </location>
</feature>
<dbReference type="InterPro" id="IPR010390">
    <property type="entry name" value="ABC-2_transporter-like"/>
</dbReference>
<feature type="transmembrane region" description="Helical" evidence="1">
    <location>
        <begin position="204"/>
        <end position="222"/>
    </location>
</feature>
<keyword evidence="1" id="KW-0812">Transmembrane</keyword>
<keyword evidence="1" id="KW-0472">Membrane</keyword>
<feature type="transmembrane region" description="Helical" evidence="1">
    <location>
        <begin position="178"/>
        <end position="198"/>
    </location>
</feature>
<evidence type="ECO:0000256" key="1">
    <source>
        <dbReference type="SAM" id="Phobius"/>
    </source>
</evidence>
<evidence type="ECO:0008006" key="4">
    <source>
        <dbReference type="Google" id="ProtNLM"/>
    </source>
</evidence>
<gene>
    <name evidence="2" type="ORF">M467_01305</name>
</gene>
<organism evidence="2 3">
    <name type="scientific">Exiguobacterium chiriqhucha RW-2</name>
    <dbReference type="NCBI Taxonomy" id="1345023"/>
    <lineage>
        <taxon>Bacteria</taxon>
        <taxon>Bacillati</taxon>
        <taxon>Bacillota</taxon>
        <taxon>Bacilli</taxon>
        <taxon>Bacillales</taxon>
        <taxon>Bacillales Family XII. Incertae Sedis</taxon>
        <taxon>Exiguobacterium</taxon>
    </lineage>
</organism>
<reference evidence="2 3" key="1">
    <citation type="journal article" date="2013" name="Genome Announc.">
        <title>Draft Genome Sequence of Exiguobacterium pavilionensis Strain RW-2, with Wide Thermal, Salinity, and pH Tolerance, Isolated from Modern Freshwater Microbialites.</title>
        <authorList>
            <person name="White R.A.III."/>
            <person name="Grassa C.J."/>
            <person name="Suttle C.A."/>
        </authorList>
    </citation>
    <scope>NUCLEOTIDE SEQUENCE [LARGE SCALE GENOMIC DNA]</scope>
    <source>
        <strain evidence="2 3">RW-2</strain>
    </source>
</reference>
<dbReference type="RefSeq" id="WP_021068080.1">
    <property type="nucleotide sequence ID" value="NZ_ATCL01000022.1"/>
</dbReference>
<dbReference type="EMBL" id="ATCL01000022">
    <property type="protein sequence ID" value="ERG65894.1"/>
    <property type="molecule type" value="Genomic_DNA"/>
</dbReference>
<evidence type="ECO:0000313" key="3">
    <source>
        <dbReference type="Proteomes" id="UP000016464"/>
    </source>
</evidence>
<feature type="transmembrane region" description="Helical" evidence="1">
    <location>
        <begin position="234"/>
        <end position="256"/>
    </location>
</feature>
<feature type="transmembrane region" description="Helical" evidence="1">
    <location>
        <begin position="145"/>
        <end position="171"/>
    </location>
</feature>
<dbReference type="Pfam" id="PF06182">
    <property type="entry name" value="ABC2_membrane_6"/>
    <property type="match status" value="1"/>
</dbReference>
<dbReference type="eggNOG" id="COG4587">
    <property type="taxonomic scope" value="Bacteria"/>
</dbReference>
<feature type="transmembrane region" description="Helical" evidence="1">
    <location>
        <begin position="54"/>
        <end position="70"/>
    </location>
</feature>